<reference evidence="10 11" key="1">
    <citation type="journal article" date="2018" name="Nat. Genet.">
        <title>The Rosa genome provides new insights in the design of modern roses.</title>
        <authorList>
            <person name="Bendahmane M."/>
        </authorList>
    </citation>
    <scope>NUCLEOTIDE SEQUENCE [LARGE SCALE GENOMIC DNA]</scope>
    <source>
        <strain evidence="11">cv. Old Blush</strain>
    </source>
</reference>
<evidence type="ECO:0000256" key="4">
    <source>
        <dbReference type="ARBA" id="ARBA00023125"/>
    </source>
</evidence>
<gene>
    <name evidence="10" type="ORF">RchiOBHm_Chr4g0415891</name>
</gene>
<comment type="caution">
    <text evidence="10">The sequence shown here is derived from an EMBL/GenBank/DDBJ whole genome shotgun (WGS) entry which is preliminary data.</text>
</comment>
<dbReference type="FunFam" id="1.10.10.60:FF:000218">
    <property type="entry name" value="Myb transcription factor"/>
    <property type="match status" value="1"/>
</dbReference>
<dbReference type="PANTHER" id="PTHR47999">
    <property type="entry name" value="TRANSCRIPTION FACTOR MYB8-RELATED-RELATED"/>
    <property type="match status" value="1"/>
</dbReference>
<dbReference type="Gene3D" id="1.10.10.60">
    <property type="entry name" value="Homeodomain-like"/>
    <property type="match status" value="1"/>
</dbReference>
<dbReference type="SMART" id="SM00717">
    <property type="entry name" value="SANT"/>
    <property type="match status" value="1"/>
</dbReference>
<keyword evidence="4" id="KW-0238">DNA-binding</keyword>
<dbReference type="CDD" id="cd00167">
    <property type="entry name" value="SANT"/>
    <property type="match status" value="1"/>
</dbReference>
<dbReference type="Pfam" id="PF00249">
    <property type="entry name" value="Myb_DNA-binding"/>
    <property type="match status" value="1"/>
</dbReference>
<dbReference type="GO" id="GO:0003677">
    <property type="term" value="F:DNA binding"/>
    <property type="evidence" value="ECO:0007669"/>
    <property type="project" value="UniProtKB-KW"/>
</dbReference>
<dbReference type="OMA" id="FNYIATH"/>
<dbReference type="InterPro" id="IPR009057">
    <property type="entry name" value="Homeodomain-like_sf"/>
</dbReference>
<keyword evidence="6" id="KW-0804">Transcription</keyword>
<dbReference type="Gramene" id="PRQ38607">
    <property type="protein sequence ID" value="PRQ38607"/>
    <property type="gene ID" value="RchiOBHm_Chr4g0415891"/>
</dbReference>
<dbReference type="InterPro" id="IPR001005">
    <property type="entry name" value="SANT/Myb"/>
</dbReference>
<evidence type="ECO:0000259" key="9">
    <source>
        <dbReference type="PROSITE" id="PS51294"/>
    </source>
</evidence>
<keyword evidence="5" id="KW-0010">Activator</keyword>
<evidence type="ECO:0000256" key="5">
    <source>
        <dbReference type="ARBA" id="ARBA00023159"/>
    </source>
</evidence>
<dbReference type="GO" id="GO:0080090">
    <property type="term" value="P:regulation of primary metabolic process"/>
    <property type="evidence" value="ECO:0007669"/>
    <property type="project" value="UniProtKB-ARBA"/>
</dbReference>
<dbReference type="PROSITE" id="PS50090">
    <property type="entry name" value="MYB_LIKE"/>
    <property type="match status" value="1"/>
</dbReference>
<evidence type="ECO:0000256" key="3">
    <source>
        <dbReference type="ARBA" id="ARBA00023015"/>
    </source>
</evidence>
<proteinExistence type="predicted"/>
<evidence type="ECO:0000256" key="2">
    <source>
        <dbReference type="ARBA" id="ARBA00022737"/>
    </source>
</evidence>
<protein>
    <submittedName>
        <fullName evidence="10">Putative transcription factor MYB-HB-like family</fullName>
    </submittedName>
</protein>
<organism evidence="10 11">
    <name type="scientific">Rosa chinensis</name>
    <name type="common">China rose</name>
    <dbReference type="NCBI Taxonomy" id="74649"/>
    <lineage>
        <taxon>Eukaryota</taxon>
        <taxon>Viridiplantae</taxon>
        <taxon>Streptophyta</taxon>
        <taxon>Embryophyta</taxon>
        <taxon>Tracheophyta</taxon>
        <taxon>Spermatophyta</taxon>
        <taxon>Magnoliopsida</taxon>
        <taxon>eudicotyledons</taxon>
        <taxon>Gunneridae</taxon>
        <taxon>Pentapetalae</taxon>
        <taxon>rosids</taxon>
        <taxon>fabids</taxon>
        <taxon>Rosales</taxon>
        <taxon>Rosaceae</taxon>
        <taxon>Rosoideae</taxon>
        <taxon>Rosoideae incertae sedis</taxon>
        <taxon>Rosa</taxon>
    </lineage>
</organism>
<accession>A0A2P6QWN6</accession>
<evidence type="ECO:0000256" key="7">
    <source>
        <dbReference type="ARBA" id="ARBA00023242"/>
    </source>
</evidence>
<dbReference type="InterPro" id="IPR017930">
    <property type="entry name" value="Myb_dom"/>
</dbReference>
<keyword evidence="2" id="KW-0677">Repeat</keyword>
<dbReference type="PROSITE" id="PS51294">
    <property type="entry name" value="HTH_MYB"/>
    <property type="match status" value="1"/>
</dbReference>
<dbReference type="AlphaFoldDB" id="A0A2P6QWN6"/>
<feature type="domain" description="Myb-like" evidence="8">
    <location>
        <begin position="1"/>
        <end position="52"/>
    </location>
</feature>
<dbReference type="Proteomes" id="UP000238479">
    <property type="component" value="Chromosome 4"/>
</dbReference>
<evidence type="ECO:0000256" key="6">
    <source>
        <dbReference type="ARBA" id="ARBA00023163"/>
    </source>
</evidence>
<dbReference type="SUPFAM" id="SSF46689">
    <property type="entry name" value="Homeodomain-like"/>
    <property type="match status" value="1"/>
</dbReference>
<dbReference type="GO" id="GO:0005634">
    <property type="term" value="C:nucleus"/>
    <property type="evidence" value="ECO:0007669"/>
    <property type="project" value="UniProtKB-SubCell"/>
</dbReference>
<evidence type="ECO:0000313" key="11">
    <source>
        <dbReference type="Proteomes" id="UP000238479"/>
    </source>
</evidence>
<comment type="subcellular location">
    <subcellularLocation>
        <location evidence="1">Nucleus</location>
    </subcellularLocation>
</comment>
<keyword evidence="11" id="KW-1185">Reference proteome</keyword>
<name>A0A2P6QWN6_ROSCH</name>
<dbReference type="EMBL" id="PDCK01000042">
    <property type="protein sequence ID" value="PRQ38607.1"/>
    <property type="molecule type" value="Genomic_DNA"/>
</dbReference>
<dbReference type="InterPro" id="IPR015495">
    <property type="entry name" value="Myb_TF_plants"/>
</dbReference>
<evidence type="ECO:0000313" key="10">
    <source>
        <dbReference type="EMBL" id="PRQ38607.1"/>
    </source>
</evidence>
<dbReference type="PANTHER" id="PTHR47999:SF24">
    <property type="entry name" value="TRANSCRIPTION FACTOR MYB90"/>
    <property type="match status" value="1"/>
</dbReference>
<evidence type="ECO:0000256" key="1">
    <source>
        <dbReference type="ARBA" id="ARBA00004123"/>
    </source>
</evidence>
<evidence type="ECO:0000259" key="8">
    <source>
        <dbReference type="PROSITE" id="PS50090"/>
    </source>
</evidence>
<feature type="domain" description="HTH myb-type" evidence="9">
    <location>
        <begin position="1"/>
        <end position="56"/>
    </location>
</feature>
<keyword evidence="7" id="KW-0539">Nucleus</keyword>
<sequence>MELRKGAWTKEEDHLLRKCIEKRGEGRWHKIPLQAGLKRCRKSCRMRWLNYLKPTIKRGEFEDDEVDLMIKLYKLLGNRQGLHTTYRFLYN</sequence>
<keyword evidence="3" id="KW-0805">Transcription regulation</keyword>